<dbReference type="Proteomes" id="UP000076825">
    <property type="component" value="Chromosome 1"/>
</dbReference>
<feature type="transmembrane region" description="Helical" evidence="3">
    <location>
        <begin position="37"/>
        <end position="57"/>
    </location>
</feature>
<gene>
    <name evidence="5" type="primary">adrA</name>
    <name evidence="5" type="ORF">SAMEA3906487_03690</name>
</gene>
<dbReference type="RefSeq" id="WP_025514582.1">
    <property type="nucleotide sequence ID" value="NZ_CP016340.1"/>
</dbReference>
<name>A0A157NYV0_9BORD</name>
<dbReference type="EMBL" id="LT546645">
    <property type="protein sequence ID" value="SAI73401.1"/>
    <property type="molecule type" value="Genomic_DNA"/>
</dbReference>
<dbReference type="PANTHER" id="PTHR45138">
    <property type="entry name" value="REGULATORY COMPONENTS OF SENSORY TRANSDUCTION SYSTEM"/>
    <property type="match status" value="1"/>
</dbReference>
<organism evidence="5 6">
    <name type="scientific">Bordetella trematum</name>
    <dbReference type="NCBI Taxonomy" id="123899"/>
    <lineage>
        <taxon>Bacteria</taxon>
        <taxon>Pseudomonadati</taxon>
        <taxon>Pseudomonadota</taxon>
        <taxon>Betaproteobacteria</taxon>
        <taxon>Burkholderiales</taxon>
        <taxon>Alcaligenaceae</taxon>
        <taxon>Bordetella</taxon>
    </lineage>
</organism>
<dbReference type="EC" id="2.7.7.65" evidence="1"/>
<dbReference type="FunFam" id="3.30.70.270:FF:000001">
    <property type="entry name" value="Diguanylate cyclase domain protein"/>
    <property type="match status" value="1"/>
</dbReference>
<dbReference type="Gene3D" id="3.30.70.270">
    <property type="match status" value="1"/>
</dbReference>
<evidence type="ECO:0000256" key="3">
    <source>
        <dbReference type="SAM" id="Phobius"/>
    </source>
</evidence>
<protein>
    <recommendedName>
        <fullName evidence="1">diguanylate cyclase</fullName>
        <ecNumber evidence="1">2.7.7.65</ecNumber>
    </recommendedName>
</protein>
<dbReference type="PROSITE" id="PS50887">
    <property type="entry name" value="GGDEF"/>
    <property type="match status" value="1"/>
</dbReference>
<keyword evidence="3" id="KW-0472">Membrane</keyword>
<evidence type="ECO:0000313" key="5">
    <source>
        <dbReference type="EMBL" id="SAI73401.1"/>
    </source>
</evidence>
<feature type="transmembrane region" description="Helical" evidence="3">
    <location>
        <begin position="153"/>
        <end position="172"/>
    </location>
</feature>
<dbReference type="InterPro" id="IPR050469">
    <property type="entry name" value="Diguanylate_Cyclase"/>
</dbReference>
<dbReference type="NCBIfam" id="TIGR00254">
    <property type="entry name" value="GGDEF"/>
    <property type="match status" value="1"/>
</dbReference>
<feature type="transmembrane region" description="Helical" evidence="3">
    <location>
        <begin position="69"/>
        <end position="90"/>
    </location>
</feature>
<evidence type="ECO:0000256" key="1">
    <source>
        <dbReference type="ARBA" id="ARBA00012528"/>
    </source>
</evidence>
<dbReference type="CDD" id="cd01949">
    <property type="entry name" value="GGDEF"/>
    <property type="match status" value="1"/>
</dbReference>
<keyword evidence="5" id="KW-0548">Nucleotidyltransferase</keyword>
<feature type="transmembrane region" description="Helical" evidence="3">
    <location>
        <begin position="12"/>
        <end position="30"/>
    </location>
</feature>
<dbReference type="InterPro" id="IPR000160">
    <property type="entry name" value="GGDEF_dom"/>
</dbReference>
<dbReference type="PATRIC" id="fig|123899.6.peg.3691"/>
<dbReference type="SUPFAM" id="SSF55073">
    <property type="entry name" value="Nucleotide cyclase"/>
    <property type="match status" value="1"/>
</dbReference>
<comment type="catalytic activity">
    <reaction evidence="2">
        <text>2 GTP = 3',3'-c-di-GMP + 2 diphosphate</text>
        <dbReference type="Rhea" id="RHEA:24898"/>
        <dbReference type="ChEBI" id="CHEBI:33019"/>
        <dbReference type="ChEBI" id="CHEBI:37565"/>
        <dbReference type="ChEBI" id="CHEBI:58805"/>
        <dbReference type="EC" id="2.7.7.65"/>
    </reaction>
</comment>
<dbReference type="SMART" id="SM00267">
    <property type="entry name" value="GGDEF"/>
    <property type="match status" value="1"/>
</dbReference>
<evidence type="ECO:0000256" key="2">
    <source>
        <dbReference type="ARBA" id="ARBA00034247"/>
    </source>
</evidence>
<evidence type="ECO:0000259" key="4">
    <source>
        <dbReference type="PROSITE" id="PS50887"/>
    </source>
</evidence>
<dbReference type="STRING" id="123899.SAMEA3906487_03690"/>
<feature type="transmembrane region" description="Helical" evidence="3">
    <location>
        <begin position="123"/>
        <end position="141"/>
    </location>
</feature>
<dbReference type="eggNOG" id="COG3706">
    <property type="taxonomic scope" value="Bacteria"/>
</dbReference>
<sequence length="386" mass="42781">MIQNLSTTQVLTLGSPAIAIVISGTFFCLWKFHDRRSYLILLASAFLLYATGAAMQILRWPADPGLNNIVSTAAMLASITSLAAGLAVRYGRRAKRWLILAMAGIWLVNSYFCYASPEPALRSYALNFGIGLVLCAVAWRIRHALRGSLIDRGIFWILLLFGLSFFGRPLLTQALPAYLIVPDWLGSQAFDLILQVSLVLMGLVLALLLFAASVADMFTRMRNDRDIDGLTGLWNRRAFDERLEALITRAPRQPYTLLLIDIDHFKSFNDRYGHAVGDTVLRLMGRLIRDCAGDQALTGRVGGEEFAVVVPAEPAEAHELALCLSRALHDSKIPDIHEDHQITASTGLTMLQTGDTVSIWMRRADILLYQAKHGGRNRIVRQASTT</sequence>
<dbReference type="GeneID" id="56589076"/>
<dbReference type="Pfam" id="PF00990">
    <property type="entry name" value="GGDEF"/>
    <property type="match status" value="1"/>
</dbReference>
<dbReference type="KEGG" id="btrm:SAMEA390648703690"/>
<dbReference type="InterPro" id="IPR043128">
    <property type="entry name" value="Rev_trsase/Diguanyl_cyclase"/>
</dbReference>
<dbReference type="InterPro" id="IPR029787">
    <property type="entry name" value="Nucleotide_cyclase"/>
</dbReference>
<dbReference type="AlphaFoldDB" id="A0A157NYV0"/>
<dbReference type="OrthoDB" id="9813903at2"/>
<keyword evidence="3" id="KW-1133">Transmembrane helix</keyword>
<keyword evidence="6" id="KW-1185">Reference proteome</keyword>
<keyword evidence="3" id="KW-0812">Transmembrane</keyword>
<feature type="transmembrane region" description="Helical" evidence="3">
    <location>
        <begin position="97"/>
        <end position="117"/>
    </location>
</feature>
<feature type="transmembrane region" description="Helical" evidence="3">
    <location>
        <begin position="192"/>
        <end position="215"/>
    </location>
</feature>
<keyword evidence="5" id="KW-0808">Transferase</keyword>
<reference evidence="5 6" key="1">
    <citation type="submission" date="2016-04" db="EMBL/GenBank/DDBJ databases">
        <authorList>
            <consortium name="Pathogen Informatics"/>
        </authorList>
    </citation>
    <scope>NUCLEOTIDE SEQUENCE [LARGE SCALE GENOMIC DNA]</scope>
    <source>
        <strain evidence="5 6">H044680328</strain>
    </source>
</reference>
<dbReference type="GO" id="GO:0052621">
    <property type="term" value="F:diguanylate cyclase activity"/>
    <property type="evidence" value="ECO:0007669"/>
    <property type="project" value="UniProtKB-EC"/>
</dbReference>
<feature type="domain" description="GGDEF" evidence="4">
    <location>
        <begin position="253"/>
        <end position="384"/>
    </location>
</feature>
<dbReference type="PANTHER" id="PTHR45138:SF9">
    <property type="entry name" value="DIGUANYLATE CYCLASE DGCM-RELATED"/>
    <property type="match status" value="1"/>
</dbReference>
<accession>A0A157NYV0</accession>
<proteinExistence type="predicted"/>
<evidence type="ECO:0000313" key="6">
    <source>
        <dbReference type="Proteomes" id="UP000076825"/>
    </source>
</evidence>